<accession>A0A0K1RXK9</accession>
<gene>
    <name evidence="7" type="ORF">VL20_1384</name>
</gene>
<feature type="transmembrane region" description="Helical" evidence="6">
    <location>
        <begin position="87"/>
        <end position="111"/>
    </location>
</feature>
<evidence type="ECO:0000256" key="6">
    <source>
        <dbReference type="RuleBase" id="RU365102"/>
    </source>
</evidence>
<organism evidence="7 8">
    <name type="scientific">Microcystis panniformis FACHB-1757</name>
    <dbReference type="NCBI Taxonomy" id="1638788"/>
    <lineage>
        <taxon>Bacteria</taxon>
        <taxon>Bacillati</taxon>
        <taxon>Cyanobacteriota</taxon>
        <taxon>Cyanophyceae</taxon>
        <taxon>Oscillatoriophycideae</taxon>
        <taxon>Chroococcales</taxon>
        <taxon>Microcystaceae</taxon>
        <taxon>Microcystis</taxon>
    </lineage>
</organism>
<dbReference type="PANTHER" id="PTHR12608:SF1">
    <property type="entry name" value="TRANSMEMBRANE PROTEIN 165"/>
    <property type="match status" value="1"/>
</dbReference>
<feature type="transmembrane region" description="Helical" evidence="6">
    <location>
        <begin position="118"/>
        <end position="136"/>
    </location>
</feature>
<dbReference type="Proteomes" id="UP000068167">
    <property type="component" value="Chromosome"/>
</dbReference>
<comment type="similarity">
    <text evidence="2 6">Belongs to the GDT1 family.</text>
</comment>
<feature type="transmembrane region" description="Helical" evidence="6">
    <location>
        <begin position="20"/>
        <end position="37"/>
    </location>
</feature>
<comment type="subcellular location">
    <subcellularLocation>
        <location evidence="1 6">Membrane</location>
        <topology evidence="1 6">Multi-pass membrane protein</topology>
    </subcellularLocation>
</comment>
<sequence>MSDSKSIASTEKKPEHPPSWSFWTVFSSTFLTVFLAEIGDKTQEHPPSWSFWTVFSSTFLTVFLAEIGDKTQLATLLISAESQSPWVVFAGAASALIATSLLGVLIGYWIARRLSPKTLDIGVAILLLLITGLLIGDIL</sequence>
<name>A0A0K1RXK9_9CHRO</name>
<evidence type="ECO:0000313" key="7">
    <source>
        <dbReference type="EMBL" id="AKV66555.1"/>
    </source>
</evidence>
<dbReference type="GO" id="GO:0046873">
    <property type="term" value="F:metal ion transmembrane transporter activity"/>
    <property type="evidence" value="ECO:0007669"/>
    <property type="project" value="InterPro"/>
</dbReference>
<reference evidence="7 8" key="1">
    <citation type="journal article" date="2016" name="Stand. Genomic Sci.">
        <title>Complete genome sequence and genomic characterization of Microcystis panniformis FACHB 1757 by third-generation sequencing.</title>
        <authorList>
            <person name="Zhang J.Y."/>
            <person name="Guan R."/>
            <person name="Zhang H.J."/>
            <person name="Li H."/>
            <person name="Xiao P."/>
            <person name="Yu G.L."/>
            <person name="Du L."/>
            <person name="Cao D.M."/>
            <person name="Zhu B.C."/>
            <person name="Li R.H."/>
            <person name="Lu Z.H."/>
        </authorList>
    </citation>
    <scope>NUCLEOTIDE SEQUENCE [LARGE SCALE GENOMIC DNA]</scope>
    <source>
        <strain evidence="7 8">FACHB-1757</strain>
    </source>
</reference>
<evidence type="ECO:0000256" key="4">
    <source>
        <dbReference type="ARBA" id="ARBA00022989"/>
    </source>
</evidence>
<evidence type="ECO:0000256" key="2">
    <source>
        <dbReference type="ARBA" id="ARBA00009190"/>
    </source>
</evidence>
<evidence type="ECO:0000256" key="1">
    <source>
        <dbReference type="ARBA" id="ARBA00004141"/>
    </source>
</evidence>
<comment type="caution">
    <text evidence="6">Lacks conserved residue(s) required for the propagation of feature annotation.</text>
</comment>
<evidence type="ECO:0000256" key="5">
    <source>
        <dbReference type="ARBA" id="ARBA00023136"/>
    </source>
</evidence>
<keyword evidence="4 6" id="KW-1133">Transmembrane helix</keyword>
<dbReference type="AlphaFoldDB" id="A0A0K1RXK9"/>
<dbReference type="PANTHER" id="PTHR12608">
    <property type="entry name" value="TRANSMEMBRANE PROTEIN HTP-1 RELATED"/>
    <property type="match status" value="1"/>
</dbReference>
<dbReference type="Pfam" id="PF01169">
    <property type="entry name" value="GDT1"/>
    <property type="match status" value="1"/>
</dbReference>
<feature type="transmembrane region" description="Helical" evidence="6">
    <location>
        <begin position="49"/>
        <end position="67"/>
    </location>
</feature>
<dbReference type="InterPro" id="IPR001727">
    <property type="entry name" value="GDT1-like"/>
</dbReference>
<keyword evidence="5 6" id="KW-0472">Membrane</keyword>
<dbReference type="RefSeq" id="WP_128575144.1">
    <property type="nucleotide sequence ID" value="NZ_CP011339.1"/>
</dbReference>
<proteinExistence type="inferred from homology"/>
<dbReference type="EMBL" id="CP011339">
    <property type="protein sequence ID" value="AKV66555.1"/>
    <property type="molecule type" value="Genomic_DNA"/>
</dbReference>
<dbReference type="KEGG" id="mpk:VL20_1384"/>
<keyword evidence="8" id="KW-1185">Reference proteome</keyword>
<keyword evidence="3 6" id="KW-0812">Transmembrane</keyword>
<protein>
    <recommendedName>
        <fullName evidence="6">GDT1 family protein</fullName>
    </recommendedName>
</protein>
<evidence type="ECO:0000313" key="8">
    <source>
        <dbReference type="Proteomes" id="UP000068167"/>
    </source>
</evidence>
<evidence type="ECO:0000256" key="3">
    <source>
        <dbReference type="ARBA" id="ARBA00022692"/>
    </source>
</evidence>
<dbReference type="PATRIC" id="fig|1638788.3.peg.1388"/>
<dbReference type="GO" id="GO:0016020">
    <property type="term" value="C:membrane"/>
    <property type="evidence" value="ECO:0007669"/>
    <property type="project" value="UniProtKB-SubCell"/>
</dbReference>